<dbReference type="PANTHER" id="PTHR43673:SF10">
    <property type="entry name" value="NADH DEHYDROGENASE_NAD(P)H NITROREDUCTASE XCC3605-RELATED"/>
    <property type="match status" value="1"/>
</dbReference>
<dbReference type="InterPro" id="IPR029479">
    <property type="entry name" value="Nitroreductase"/>
</dbReference>
<dbReference type="EMBL" id="LTAO01000005">
    <property type="protein sequence ID" value="KYG33746.1"/>
    <property type="molecule type" value="Genomic_DNA"/>
</dbReference>
<evidence type="ECO:0000313" key="4">
    <source>
        <dbReference type="EMBL" id="KYG33746.1"/>
    </source>
</evidence>
<accession>A0A162EUD4</accession>
<dbReference type="GO" id="GO:0016491">
    <property type="term" value="F:oxidoreductase activity"/>
    <property type="evidence" value="ECO:0007669"/>
    <property type="project" value="UniProtKB-KW"/>
</dbReference>
<evidence type="ECO:0000256" key="2">
    <source>
        <dbReference type="ARBA" id="ARBA00023002"/>
    </source>
</evidence>
<evidence type="ECO:0000256" key="1">
    <source>
        <dbReference type="ARBA" id="ARBA00007118"/>
    </source>
</evidence>
<organism evidence="4 5">
    <name type="scientific">Alkalihalobacillus trypoxylicola</name>
    <dbReference type="NCBI Taxonomy" id="519424"/>
    <lineage>
        <taxon>Bacteria</taxon>
        <taxon>Bacillati</taxon>
        <taxon>Bacillota</taxon>
        <taxon>Bacilli</taxon>
        <taxon>Bacillales</taxon>
        <taxon>Bacillaceae</taxon>
        <taxon>Alkalihalobacillus</taxon>
    </lineage>
</organism>
<dbReference type="PANTHER" id="PTHR43673">
    <property type="entry name" value="NAD(P)H NITROREDUCTASE YDGI-RELATED"/>
    <property type="match status" value="1"/>
</dbReference>
<evidence type="ECO:0000259" key="3">
    <source>
        <dbReference type="Pfam" id="PF00881"/>
    </source>
</evidence>
<dbReference type="SUPFAM" id="SSF55469">
    <property type="entry name" value="FMN-dependent nitroreductase-like"/>
    <property type="match status" value="1"/>
</dbReference>
<dbReference type="Gene3D" id="3.40.109.10">
    <property type="entry name" value="NADH Oxidase"/>
    <property type="match status" value="1"/>
</dbReference>
<dbReference type="AlphaFoldDB" id="A0A162EUD4"/>
<dbReference type="Pfam" id="PF00881">
    <property type="entry name" value="Nitroreductase"/>
    <property type="match status" value="1"/>
</dbReference>
<dbReference type="STRING" id="519424.AZF04_16120"/>
<protein>
    <recommendedName>
        <fullName evidence="3">Nitroreductase domain-containing protein</fullName>
    </recommendedName>
</protein>
<comment type="similarity">
    <text evidence="1">Belongs to the nitroreductase family.</text>
</comment>
<comment type="caution">
    <text evidence="4">The sequence shown here is derived from an EMBL/GenBank/DDBJ whole genome shotgun (WGS) entry which is preliminary data.</text>
</comment>
<gene>
    <name evidence="4" type="ORF">AZF04_16120</name>
</gene>
<name>A0A162EUD4_9BACI</name>
<keyword evidence="5" id="KW-1185">Reference proteome</keyword>
<dbReference type="OrthoDB" id="9812105at2"/>
<feature type="domain" description="Nitroreductase" evidence="3">
    <location>
        <begin position="15"/>
        <end position="162"/>
    </location>
</feature>
<evidence type="ECO:0000313" key="5">
    <source>
        <dbReference type="Proteomes" id="UP000075806"/>
    </source>
</evidence>
<proteinExistence type="inferred from homology"/>
<sequence>MTKEILELMSDIVNVRNYKEKEIPKETLENMYEGFRCGPASISTQARELVIIENKSSSQALVEATLNPYLTKDSYGAQKWIITAPFVSVVIIEMRRAIARVGESGLSFAMQESEASIQNMRLIAKSEGLVTATIREFDGEKLKKNLNLPWYVIPVAIVTAGYPMEEESENTPKLEMMEVVSKNRWT</sequence>
<keyword evidence="2" id="KW-0560">Oxidoreductase</keyword>
<dbReference type="InterPro" id="IPR000415">
    <property type="entry name" value="Nitroreductase-like"/>
</dbReference>
<reference evidence="4" key="1">
    <citation type="submission" date="2016-02" db="EMBL/GenBank/DDBJ databases">
        <title>Genome sequence of Bacillus trypoxylicola KCTC 13244(T).</title>
        <authorList>
            <person name="Jeong H."/>
            <person name="Park S.-H."/>
            <person name="Choi S.-K."/>
        </authorList>
    </citation>
    <scope>NUCLEOTIDE SEQUENCE [LARGE SCALE GENOMIC DNA]</scope>
    <source>
        <strain evidence="4">KCTC 13244</strain>
    </source>
</reference>
<dbReference type="Proteomes" id="UP000075806">
    <property type="component" value="Unassembled WGS sequence"/>
</dbReference>
<dbReference type="RefSeq" id="WP_061947802.1">
    <property type="nucleotide sequence ID" value="NZ_LTAO01000005.1"/>
</dbReference>